<evidence type="ECO:0000313" key="1">
    <source>
        <dbReference type="EMBL" id="KWV89437.1"/>
    </source>
</evidence>
<dbReference type="AlphaFoldDB" id="A0A109LK85"/>
<name>A0A109LK85_PSEFL</name>
<sequence length="356" mass="39064">MSLGGVDHLLQHQTLRAPPVTGVDQAGILGHQLVFKVGDFTVQGDGLDGAVGTQHDGAARGFVATARLHAHITVLDDVETADTMLTADAVQGRQYRGRGHFNAVQRNDVAVAVSQFQVLRLVWSVLRGDRPFPHIFFVLGPGVFQHAAFIGNVQQVGVHRVRRLLLAMALDRNSVLFSVIHQLFTGQQVPFTPRRNDFNAWLECVGTQFETYLVVTLAGGAVRNGVGARFVGDLDQALGDQRTCDGGTQQVLTFVDSVGAKHRENEIADELFAQVVNVDLFHAHGLRLGTCRFDLFTLTQVSGEGHHFTVISILQPLEDHRSVQAAGIRENDLVYVGHAITPRGCTERRRFYRSKP</sequence>
<protein>
    <submittedName>
        <fullName evidence="1">Uncharacterized protein</fullName>
    </submittedName>
</protein>
<proteinExistence type="predicted"/>
<dbReference type="EMBL" id="LCYA01000046">
    <property type="protein sequence ID" value="KWV89437.1"/>
    <property type="molecule type" value="Genomic_DNA"/>
</dbReference>
<gene>
    <name evidence="1" type="ORF">PFLmoz3_00859</name>
</gene>
<reference evidence="1 2" key="1">
    <citation type="submission" date="2015-05" db="EMBL/GenBank/DDBJ databases">
        <title>A genomic and transcriptomic approach to investigate the blue pigment phenotype in Pseudomonas fluorescens.</title>
        <authorList>
            <person name="Andreani N.A."/>
            <person name="Cardazzo B."/>
        </authorList>
    </citation>
    <scope>NUCLEOTIDE SEQUENCE [LARGE SCALE GENOMIC DNA]</scope>
    <source>
        <strain evidence="1 2">Ps_22</strain>
    </source>
</reference>
<accession>A0A109LK85</accession>
<dbReference type="Proteomes" id="UP000061348">
    <property type="component" value="Unassembled WGS sequence"/>
</dbReference>
<comment type="caution">
    <text evidence="1">The sequence shown here is derived from an EMBL/GenBank/DDBJ whole genome shotgun (WGS) entry which is preliminary data.</text>
</comment>
<organism evidence="1 2">
    <name type="scientific">Pseudomonas fluorescens</name>
    <dbReference type="NCBI Taxonomy" id="294"/>
    <lineage>
        <taxon>Bacteria</taxon>
        <taxon>Pseudomonadati</taxon>
        <taxon>Pseudomonadota</taxon>
        <taxon>Gammaproteobacteria</taxon>
        <taxon>Pseudomonadales</taxon>
        <taxon>Pseudomonadaceae</taxon>
        <taxon>Pseudomonas</taxon>
    </lineage>
</organism>
<evidence type="ECO:0000313" key="2">
    <source>
        <dbReference type="Proteomes" id="UP000061348"/>
    </source>
</evidence>